<dbReference type="Gene3D" id="3.90.550.10">
    <property type="entry name" value="Spore Coat Polysaccharide Biosynthesis Protein SpsA, Chain A"/>
    <property type="match status" value="1"/>
</dbReference>
<dbReference type="InterPro" id="IPR029044">
    <property type="entry name" value="Nucleotide-diphossugar_trans"/>
</dbReference>
<evidence type="ECO:0000256" key="4">
    <source>
        <dbReference type="ARBA" id="ARBA00022676"/>
    </source>
</evidence>
<name>A0A0G0HEA2_9BACT</name>
<accession>A0A0G0HEA2</accession>
<keyword evidence="6" id="KW-0812">Transmembrane</keyword>
<keyword evidence="4" id="KW-0328">Glycosyltransferase</keyword>
<dbReference type="PANTHER" id="PTHR43179:SF7">
    <property type="entry name" value="RHAMNOSYLTRANSFERASE WBBL"/>
    <property type="match status" value="1"/>
</dbReference>
<proteinExistence type="predicted"/>
<feature type="non-terminal residue" evidence="9">
    <location>
        <position position="1"/>
    </location>
</feature>
<comment type="pathway">
    <text evidence="3">Sphingolipid metabolism.</text>
</comment>
<dbReference type="AlphaFoldDB" id="A0A0G0HEA2"/>
<dbReference type="EMBL" id="LBTN01000018">
    <property type="protein sequence ID" value="KKQ40527.1"/>
    <property type="molecule type" value="Genomic_DNA"/>
</dbReference>
<gene>
    <name evidence="9" type="ORF">US58_C0018G0001</name>
</gene>
<sequence length="139" mass="16869">FPSFWQPIFSRTSWGKKGKGKEVADRFLMKDFDHISTMPVDWVMGSAMFVRKTALDEVGGFDDLFWMYAEDSDWCRRMWERGWAVYYVHNVYFKHVHGRASAKVPGIINALVKNRYARVHLWSWLKYFWKWRGNHKYYR</sequence>
<comment type="caution">
    <text evidence="9">The sequence shown here is derived from an EMBL/GenBank/DDBJ whole genome shotgun (WGS) entry which is preliminary data.</text>
</comment>
<evidence type="ECO:0000256" key="3">
    <source>
        <dbReference type="ARBA" id="ARBA00004991"/>
    </source>
</evidence>
<keyword evidence="5 9" id="KW-0808">Transferase</keyword>
<reference evidence="9 10" key="1">
    <citation type="journal article" date="2015" name="Nature">
        <title>rRNA introns, odd ribosomes, and small enigmatic genomes across a large radiation of phyla.</title>
        <authorList>
            <person name="Brown C.T."/>
            <person name="Hug L.A."/>
            <person name="Thomas B.C."/>
            <person name="Sharon I."/>
            <person name="Castelle C.J."/>
            <person name="Singh A."/>
            <person name="Wilkins M.J."/>
            <person name="Williams K.H."/>
            <person name="Banfield J.F."/>
        </authorList>
    </citation>
    <scope>NUCLEOTIDE SEQUENCE [LARGE SCALE GENOMIC DNA]</scope>
</reference>
<dbReference type="SUPFAM" id="SSF53448">
    <property type="entry name" value="Nucleotide-diphospho-sugar transferases"/>
    <property type="match status" value="1"/>
</dbReference>
<comment type="pathway">
    <text evidence="2">Lipid metabolism; sphingolipid metabolism.</text>
</comment>
<evidence type="ECO:0000313" key="10">
    <source>
        <dbReference type="Proteomes" id="UP000034333"/>
    </source>
</evidence>
<evidence type="ECO:0000256" key="5">
    <source>
        <dbReference type="ARBA" id="ARBA00022679"/>
    </source>
</evidence>
<evidence type="ECO:0000256" key="2">
    <source>
        <dbReference type="ARBA" id="ARBA00004760"/>
    </source>
</evidence>
<keyword evidence="8" id="KW-0472">Membrane</keyword>
<evidence type="ECO:0000256" key="7">
    <source>
        <dbReference type="ARBA" id="ARBA00022989"/>
    </source>
</evidence>
<dbReference type="PANTHER" id="PTHR43179">
    <property type="entry name" value="RHAMNOSYLTRANSFERASE WBBL"/>
    <property type="match status" value="1"/>
</dbReference>
<comment type="subcellular location">
    <subcellularLocation>
        <location evidence="1">Membrane</location>
        <topology evidence="1">Multi-pass membrane protein</topology>
    </subcellularLocation>
</comment>
<evidence type="ECO:0000313" key="9">
    <source>
        <dbReference type="EMBL" id="KKQ40527.1"/>
    </source>
</evidence>
<evidence type="ECO:0000256" key="1">
    <source>
        <dbReference type="ARBA" id="ARBA00004141"/>
    </source>
</evidence>
<dbReference type="Proteomes" id="UP000034333">
    <property type="component" value="Unassembled WGS sequence"/>
</dbReference>
<keyword evidence="7" id="KW-1133">Transmembrane helix</keyword>
<organism evidence="9 10">
    <name type="scientific">Candidatus Magasanikbacteria bacterium GW2011_GWA2_37_8</name>
    <dbReference type="NCBI Taxonomy" id="1619036"/>
    <lineage>
        <taxon>Bacteria</taxon>
        <taxon>Candidatus Magasanikiibacteriota</taxon>
    </lineage>
</organism>
<evidence type="ECO:0000256" key="6">
    <source>
        <dbReference type="ARBA" id="ARBA00022692"/>
    </source>
</evidence>
<protein>
    <submittedName>
        <fullName evidence="9">Glycosyltransferase, group 1 family protein</fullName>
    </submittedName>
</protein>
<dbReference type="GO" id="GO:0016740">
    <property type="term" value="F:transferase activity"/>
    <property type="evidence" value="ECO:0007669"/>
    <property type="project" value="UniProtKB-KW"/>
</dbReference>
<dbReference type="InterPro" id="IPR025993">
    <property type="entry name" value="Ceramide_glucosylTrfase"/>
</dbReference>
<dbReference type="Pfam" id="PF13506">
    <property type="entry name" value="Glyco_transf_21"/>
    <property type="match status" value="1"/>
</dbReference>
<dbReference type="STRING" id="1619036.US58_C0018G0001"/>
<evidence type="ECO:0000256" key="8">
    <source>
        <dbReference type="ARBA" id="ARBA00023136"/>
    </source>
</evidence>